<keyword evidence="8" id="KW-1185">Reference proteome</keyword>
<dbReference type="InterPro" id="IPR050067">
    <property type="entry name" value="IPM_dehydratase_rel_enz"/>
</dbReference>
<proteinExistence type="predicted"/>
<organism evidence="7 8">
    <name type="scientific">Ottowia thiooxydans</name>
    <dbReference type="NCBI Taxonomy" id="219182"/>
    <lineage>
        <taxon>Bacteria</taxon>
        <taxon>Pseudomonadati</taxon>
        <taxon>Pseudomonadota</taxon>
        <taxon>Betaproteobacteria</taxon>
        <taxon>Burkholderiales</taxon>
        <taxon>Comamonadaceae</taxon>
        <taxon>Ottowia</taxon>
    </lineage>
</organism>
<keyword evidence="4" id="KW-0411">Iron-sulfur</keyword>
<dbReference type="EMBL" id="JBEPSH010000006">
    <property type="protein sequence ID" value="MET4578214.1"/>
    <property type="molecule type" value="Genomic_DNA"/>
</dbReference>
<dbReference type="EC" id="4.2.1.33" evidence="7"/>
<evidence type="ECO:0000256" key="2">
    <source>
        <dbReference type="ARBA" id="ARBA00022723"/>
    </source>
</evidence>
<comment type="subunit">
    <text evidence="1">Heterodimer of LeuC and LeuD.</text>
</comment>
<dbReference type="GO" id="GO:0047508">
    <property type="term" value="F:(R)-2-methylmalate dehydratase activity"/>
    <property type="evidence" value="ECO:0007669"/>
    <property type="project" value="UniProtKB-EC"/>
</dbReference>
<accession>A0ABV2QB16</accession>
<evidence type="ECO:0000313" key="8">
    <source>
        <dbReference type="Proteomes" id="UP001549320"/>
    </source>
</evidence>
<dbReference type="InterPro" id="IPR001030">
    <property type="entry name" value="Acoase/IPM_deHydtase_lsu_aba"/>
</dbReference>
<dbReference type="InterPro" id="IPR015931">
    <property type="entry name" value="Acnase/IPM_dHydase_lsu_aba_1/3"/>
</dbReference>
<evidence type="ECO:0000256" key="4">
    <source>
        <dbReference type="ARBA" id="ARBA00023014"/>
    </source>
</evidence>
<gene>
    <name evidence="7" type="ORF">ABIE13_003330</name>
</gene>
<dbReference type="Pfam" id="PF00330">
    <property type="entry name" value="Aconitase"/>
    <property type="match status" value="1"/>
</dbReference>
<comment type="caution">
    <text evidence="7">The sequence shown here is derived from an EMBL/GenBank/DDBJ whole genome shotgun (WGS) entry which is preliminary data.</text>
</comment>
<dbReference type="Gene3D" id="3.30.499.10">
    <property type="entry name" value="Aconitase, domain 3"/>
    <property type="match status" value="2"/>
</dbReference>
<dbReference type="PRINTS" id="PR00415">
    <property type="entry name" value="ACONITASE"/>
</dbReference>
<dbReference type="Proteomes" id="UP001549320">
    <property type="component" value="Unassembled WGS sequence"/>
</dbReference>
<dbReference type="InterPro" id="IPR036008">
    <property type="entry name" value="Aconitase_4Fe-4S_dom"/>
</dbReference>
<evidence type="ECO:0000259" key="6">
    <source>
        <dbReference type="Pfam" id="PF00330"/>
    </source>
</evidence>
<dbReference type="GO" id="GO:0003861">
    <property type="term" value="F:3-isopropylmalate dehydratase activity"/>
    <property type="evidence" value="ECO:0007669"/>
    <property type="project" value="UniProtKB-EC"/>
</dbReference>
<keyword evidence="2" id="KW-0479">Metal-binding</keyword>
<dbReference type="SUPFAM" id="SSF53732">
    <property type="entry name" value="Aconitase iron-sulfur domain"/>
    <property type="match status" value="1"/>
</dbReference>
<reference evidence="7 8" key="1">
    <citation type="submission" date="2024-06" db="EMBL/GenBank/DDBJ databases">
        <title>Sorghum-associated microbial communities from plants grown in Nebraska, USA.</title>
        <authorList>
            <person name="Schachtman D."/>
        </authorList>
    </citation>
    <scope>NUCLEOTIDE SEQUENCE [LARGE SCALE GENOMIC DNA]</scope>
    <source>
        <strain evidence="7 8">2709</strain>
    </source>
</reference>
<evidence type="ECO:0000256" key="3">
    <source>
        <dbReference type="ARBA" id="ARBA00023004"/>
    </source>
</evidence>
<evidence type="ECO:0000313" key="7">
    <source>
        <dbReference type="EMBL" id="MET4578214.1"/>
    </source>
</evidence>
<dbReference type="PANTHER" id="PTHR43822">
    <property type="entry name" value="HOMOACONITASE, MITOCHONDRIAL-RELATED"/>
    <property type="match status" value="1"/>
</dbReference>
<sequence length="424" mass="44688">MGMTAFEKITARAAGLSSVKPGEFVYPRADLMFLHDGQVESTKIELDEIGITELDDPSKVVFVTDHEVVYSTPKAAQRGLRIREAAKAWKVDKFFDVGQGGHGHIFPIEMGLVGPGMFIYANDMHCTNFGAVGAVALRVGTEIANAIAMGVLWIKVPSTIRIKFTGQLKPGVYGRDVGYCLARNLADRAYGGVNPAYRVIELAGNLDQFDLAARVALINTATEVGVAHVFIPPTREIVERQSKAAGRPFTGVYSDDDAEYEAEGEFDLSCLEPQVALPGGPERSVDLSSVLGRPINHAFIGSCGSGMYEDMLVAANILRGKRIAPSTRMTIVPGTVATARRLSEEGLMSAFQEAGCIILPPGCGPCAGAKSGSLGPGEVSISTAAVNTAGRMGDKTSEIYLGSPATVAASALAGHIADARVIAA</sequence>
<protein>
    <submittedName>
        <fullName evidence="7">3-isopropylmalate/(R)-2-methylmalate dehydratase large subunit</fullName>
        <ecNumber evidence="7">4.2.1.33</ecNumber>
        <ecNumber evidence="7">4.2.1.35</ecNumber>
    </submittedName>
</protein>
<keyword evidence="5 7" id="KW-0456">Lyase</keyword>
<evidence type="ECO:0000256" key="5">
    <source>
        <dbReference type="ARBA" id="ARBA00023239"/>
    </source>
</evidence>
<name>A0ABV2QB16_9BURK</name>
<evidence type="ECO:0000256" key="1">
    <source>
        <dbReference type="ARBA" id="ARBA00011271"/>
    </source>
</evidence>
<dbReference type="EC" id="4.2.1.35" evidence="7"/>
<feature type="domain" description="Aconitase/3-isopropylmalate dehydratase large subunit alpha/beta/alpha" evidence="6">
    <location>
        <begin position="77"/>
        <end position="414"/>
    </location>
</feature>
<dbReference type="PANTHER" id="PTHR43822:SF21">
    <property type="entry name" value="3-ISOPROPYLMALATE DEHYDRATASE LARGE SUBUNIT 1"/>
    <property type="match status" value="1"/>
</dbReference>
<keyword evidence="3" id="KW-0408">Iron</keyword>